<dbReference type="InterPro" id="IPR011105">
    <property type="entry name" value="Cell_wall_hydrolase_SleB"/>
</dbReference>
<evidence type="ECO:0000259" key="3">
    <source>
        <dbReference type="Pfam" id="PF07486"/>
    </source>
</evidence>
<dbReference type="Pfam" id="PF01471">
    <property type="entry name" value="PG_binding_1"/>
    <property type="match status" value="1"/>
</dbReference>
<gene>
    <name evidence="4" type="ORF">DFQ01_103483</name>
</gene>
<name>A0A2V2Z1T4_9BACL</name>
<keyword evidence="5" id="KW-1185">Reference proteome</keyword>
<feature type="chain" id="PRO_5016005935" evidence="1">
    <location>
        <begin position="38"/>
        <end position="227"/>
    </location>
</feature>
<dbReference type="SUPFAM" id="SSF47090">
    <property type="entry name" value="PGBD-like"/>
    <property type="match status" value="1"/>
</dbReference>
<evidence type="ECO:0000313" key="5">
    <source>
        <dbReference type="Proteomes" id="UP000246635"/>
    </source>
</evidence>
<evidence type="ECO:0000256" key="1">
    <source>
        <dbReference type="SAM" id="SignalP"/>
    </source>
</evidence>
<reference evidence="4 5" key="1">
    <citation type="submission" date="2018-05" db="EMBL/GenBank/DDBJ databases">
        <title>Genomic Encyclopedia of Type Strains, Phase III (KMG-III): the genomes of soil and plant-associated and newly described type strains.</title>
        <authorList>
            <person name="Whitman W."/>
        </authorList>
    </citation>
    <scope>NUCLEOTIDE SEQUENCE [LARGE SCALE GENOMIC DNA]</scope>
    <source>
        <strain evidence="4 5">CECT 5696</strain>
    </source>
</reference>
<dbReference type="Gene3D" id="1.10.101.10">
    <property type="entry name" value="PGBD-like superfamily/PGBD"/>
    <property type="match status" value="1"/>
</dbReference>
<dbReference type="FunFam" id="6.20.240.60:FF:000001">
    <property type="entry name" value="Spore cortex-lytic enzyme"/>
    <property type="match status" value="1"/>
</dbReference>
<evidence type="ECO:0000313" key="4">
    <source>
        <dbReference type="EMBL" id="PWW06579.1"/>
    </source>
</evidence>
<sequence>MNNNMTINTKKKNMPKWLIAVCSMMIAFSAILPAAQAASPSTLKYGITSLDVPDLQFRLKVLGYFNNSTVTTYYGSMTQDAVERFQADYGITSDGVAGSKTWSLLKKVSVNQEELDLLARIIYAEARGESYQGQVAVGAVVMNRVQSSEFPNTVREVILQAGAFTAVDDGQFSLTPDSTAYQAATDAVRGVDPTGNALYYFNPNTATSSWIWSRTQTVKIGNHIFAV</sequence>
<evidence type="ECO:0000259" key="2">
    <source>
        <dbReference type="Pfam" id="PF01471"/>
    </source>
</evidence>
<dbReference type="EMBL" id="QGTQ01000003">
    <property type="protein sequence ID" value="PWW06579.1"/>
    <property type="molecule type" value="Genomic_DNA"/>
</dbReference>
<dbReference type="Pfam" id="PF07486">
    <property type="entry name" value="Hydrolase_2"/>
    <property type="match status" value="1"/>
</dbReference>
<proteinExistence type="predicted"/>
<feature type="domain" description="Peptidoglycan binding-like" evidence="2">
    <location>
        <begin position="51"/>
        <end position="105"/>
    </location>
</feature>
<dbReference type="InterPro" id="IPR036365">
    <property type="entry name" value="PGBD-like_sf"/>
</dbReference>
<feature type="signal peptide" evidence="1">
    <location>
        <begin position="1"/>
        <end position="37"/>
    </location>
</feature>
<dbReference type="InterPro" id="IPR002477">
    <property type="entry name" value="Peptidoglycan-bd-like"/>
</dbReference>
<dbReference type="AlphaFoldDB" id="A0A2V2Z1T4"/>
<organism evidence="4 5">
    <name type="scientific">Paenibacillus cellulosilyticus</name>
    <dbReference type="NCBI Taxonomy" id="375489"/>
    <lineage>
        <taxon>Bacteria</taxon>
        <taxon>Bacillati</taxon>
        <taxon>Bacillota</taxon>
        <taxon>Bacilli</taxon>
        <taxon>Bacillales</taxon>
        <taxon>Paenibacillaceae</taxon>
        <taxon>Paenibacillus</taxon>
    </lineage>
</organism>
<accession>A0A2V2Z1T4</accession>
<comment type="caution">
    <text evidence="4">The sequence shown here is derived from an EMBL/GenBank/DDBJ whole genome shotgun (WGS) entry which is preliminary data.</text>
</comment>
<protein>
    <submittedName>
        <fullName evidence="4">N-acetylmuramoyl-L-alanine amidase</fullName>
    </submittedName>
</protein>
<dbReference type="InterPro" id="IPR042047">
    <property type="entry name" value="SleB_dom1"/>
</dbReference>
<dbReference type="Gene3D" id="6.20.240.60">
    <property type="match status" value="1"/>
</dbReference>
<dbReference type="GO" id="GO:0016787">
    <property type="term" value="F:hydrolase activity"/>
    <property type="evidence" value="ECO:0007669"/>
    <property type="project" value="InterPro"/>
</dbReference>
<keyword evidence="1" id="KW-0732">Signal</keyword>
<dbReference type="Gene3D" id="1.10.10.2520">
    <property type="entry name" value="Cell wall hydrolase SleB, domain 1"/>
    <property type="match status" value="1"/>
</dbReference>
<feature type="domain" description="Cell wall hydrolase SleB" evidence="3">
    <location>
        <begin position="128"/>
        <end position="226"/>
    </location>
</feature>
<dbReference type="InterPro" id="IPR036366">
    <property type="entry name" value="PGBDSf"/>
</dbReference>
<dbReference type="Proteomes" id="UP000246635">
    <property type="component" value="Unassembled WGS sequence"/>
</dbReference>